<keyword evidence="1" id="KW-0808">Transferase</keyword>
<dbReference type="PROSITE" id="PS50011">
    <property type="entry name" value="PROTEIN_KINASE_DOM"/>
    <property type="match status" value="1"/>
</dbReference>
<dbReference type="Gene3D" id="3.30.200.20">
    <property type="entry name" value="Phosphorylase Kinase, domain 1"/>
    <property type="match status" value="1"/>
</dbReference>
<proteinExistence type="predicted"/>
<dbReference type="OrthoDB" id="5516937at2"/>
<dbReference type="GO" id="GO:0005524">
    <property type="term" value="F:ATP binding"/>
    <property type="evidence" value="ECO:0007669"/>
    <property type="project" value="UniProtKB-KW"/>
</dbReference>
<keyword evidence="7" id="KW-0723">Serine/threonine-protein kinase</keyword>
<feature type="transmembrane region" description="Helical" evidence="5">
    <location>
        <begin position="399"/>
        <end position="425"/>
    </location>
</feature>
<dbReference type="PROSITE" id="PS00108">
    <property type="entry name" value="PROTEIN_KINASE_ST"/>
    <property type="match status" value="1"/>
</dbReference>
<dbReference type="PANTHER" id="PTHR43289:SF6">
    <property type="entry name" value="SERINE_THREONINE-PROTEIN KINASE NEKL-3"/>
    <property type="match status" value="1"/>
</dbReference>
<dbReference type="CDD" id="cd14014">
    <property type="entry name" value="STKc_PknB_like"/>
    <property type="match status" value="1"/>
</dbReference>
<dbReference type="STRING" id="927083.DB32_003259"/>
<protein>
    <submittedName>
        <fullName evidence="7">Serine/threonine protein kinase</fullName>
    </submittedName>
</protein>
<evidence type="ECO:0000313" key="8">
    <source>
        <dbReference type="Proteomes" id="UP000034883"/>
    </source>
</evidence>
<dbReference type="GO" id="GO:0004674">
    <property type="term" value="F:protein serine/threonine kinase activity"/>
    <property type="evidence" value="ECO:0007669"/>
    <property type="project" value="UniProtKB-KW"/>
</dbReference>
<dbReference type="EMBL" id="CP011125">
    <property type="protein sequence ID" value="AKF06110.1"/>
    <property type="molecule type" value="Genomic_DNA"/>
</dbReference>
<sequence>MRQQAPRNVQQDDLREVLAEIDRVTHDDPRVGEVVGDRYRIVRLLAEGGMGRVYVAEHVEIGMPVAVKLLPVATDDEKAIKRFRREAVAAAQIRSPHVVQVFDFGRTRDGSFYLVMELLHGRDLATTMEQDGLPEPERAVDMLRQIARALDQAHAHGIVHRDLKPENVFVVDGSCYADYVKVLDFGVAKSVLRGAGSLTDVGTVLGTPAYMAPEQAMGDVDRIGPACDRYALGALALEVLTGATPYPYESAARTLRALADEPPRLPSDLGVRAPGLDAVFARALAHDPRDRFISASGFVEALAKVIGDAPEGVLATGGGRRSSMIRALSPRRRAPSENVTIVGTPSAPEMPAVPMPEYAVIQAAEPAAEPELGLDAQPPPAPVVPSPMLAAHEDGPARAAMFAVLIAIAIVFFVGGLAFGALLSLPD</sequence>
<accession>A0A0F6YHS3</accession>
<dbReference type="RefSeq" id="WP_053233318.1">
    <property type="nucleotide sequence ID" value="NZ_CP011125.1"/>
</dbReference>
<keyword evidence="4" id="KW-0067">ATP-binding</keyword>
<dbReference type="PANTHER" id="PTHR43289">
    <property type="entry name" value="MITOGEN-ACTIVATED PROTEIN KINASE KINASE KINASE 20-RELATED"/>
    <property type="match status" value="1"/>
</dbReference>
<dbReference type="AlphaFoldDB" id="A0A0F6YHS3"/>
<gene>
    <name evidence="7" type="ORF">DB32_003259</name>
</gene>
<evidence type="ECO:0000256" key="3">
    <source>
        <dbReference type="ARBA" id="ARBA00022777"/>
    </source>
</evidence>
<keyword evidence="8" id="KW-1185">Reference proteome</keyword>
<keyword evidence="5" id="KW-0812">Transmembrane</keyword>
<evidence type="ECO:0000259" key="6">
    <source>
        <dbReference type="PROSITE" id="PS50011"/>
    </source>
</evidence>
<evidence type="ECO:0000256" key="4">
    <source>
        <dbReference type="ARBA" id="ARBA00022840"/>
    </source>
</evidence>
<dbReference type="InterPro" id="IPR011009">
    <property type="entry name" value="Kinase-like_dom_sf"/>
</dbReference>
<dbReference type="Pfam" id="PF00069">
    <property type="entry name" value="Pkinase"/>
    <property type="match status" value="1"/>
</dbReference>
<dbReference type="InterPro" id="IPR008271">
    <property type="entry name" value="Ser/Thr_kinase_AS"/>
</dbReference>
<evidence type="ECO:0000313" key="7">
    <source>
        <dbReference type="EMBL" id="AKF06110.1"/>
    </source>
</evidence>
<keyword evidence="5" id="KW-0472">Membrane</keyword>
<reference evidence="7 8" key="1">
    <citation type="submission" date="2015-03" db="EMBL/GenBank/DDBJ databases">
        <title>Genome assembly of Sandaracinus amylolyticus DSM 53668.</title>
        <authorList>
            <person name="Sharma G."/>
            <person name="Subramanian S."/>
        </authorList>
    </citation>
    <scope>NUCLEOTIDE SEQUENCE [LARGE SCALE GENOMIC DNA]</scope>
    <source>
        <strain evidence="7 8">DSM 53668</strain>
    </source>
</reference>
<organism evidence="7 8">
    <name type="scientific">Sandaracinus amylolyticus</name>
    <dbReference type="NCBI Taxonomy" id="927083"/>
    <lineage>
        <taxon>Bacteria</taxon>
        <taxon>Pseudomonadati</taxon>
        <taxon>Myxococcota</taxon>
        <taxon>Polyangia</taxon>
        <taxon>Polyangiales</taxon>
        <taxon>Sandaracinaceae</taxon>
        <taxon>Sandaracinus</taxon>
    </lineage>
</organism>
<keyword evidence="5" id="KW-1133">Transmembrane helix</keyword>
<dbReference type="SUPFAM" id="SSF56112">
    <property type="entry name" value="Protein kinase-like (PK-like)"/>
    <property type="match status" value="1"/>
</dbReference>
<evidence type="ECO:0000256" key="2">
    <source>
        <dbReference type="ARBA" id="ARBA00022741"/>
    </source>
</evidence>
<evidence type="ECO:0000256" key="1">
    <source>
        <dbReference type="ARBA" id="ARBA00022679"/>
    </source>
</evidence>
<feature type="domain" description="Protein kinase" evidence="6">
    <location>
        <begin position="39"/>
        <end position="303"/>
    </location>
</feature>
<dbReference type="InterPro" id="IPR000719">
    <property type="entry name" value="Prot_kinase_dom"/>
</dbReference>
<dbReference type="Proteomes" id="UP000034883">
    <property type="component" value="Chromosome"/>
</dbReference>
<dbReference type="SMART" id="SM00220">
    <property type="entry name" value="S_TKc"/>
    <property type="match status" value="1"/>
</dbReference>
<name>A0A0F6YHS3_9BACT</name>
<dbReference type="Gene3D" id="1.10.510.10">
    <property type="entry name" value="Transferase(Phosphotransferase) domain 1"/>
    <property type="match status" value="1"/>
</dbReference>
<dbReference type="KEGG" id="samy:DB32_003259"/>
<evidence type="ECO:0000256" key="5">
    <source>
        <dbReference type="SAM" id="Phobius"/>
    </source>
</evidence>
<keyword evidence="2" id="KW-0547">Nucleotide-binding</keyword>
<keyword evidence="3 7" id="KW-0418">Kinase</keyword>